<evidence type="ECO:0000256" key="1">
    <source>
        <dbReference type="ARBA" id="ARBA00004123"/>
    </source>
</evidence>
<dbReference type="GeneTree" id="ENSGT00730000113981"/>
<dbReference type="STRING" id="37003.ENSKMAP00000016904"/>
<dbReference type="AlphaFoldDB" id="A0A3Q3AZ87"/>
<reference evidence="5" key="1">
    <citation type="submission" date="2025-08" db="UniProtKB">
        <authorList>
            <consortium name="Ensembl"/>
        </authorList>
    </citation>
    <scope>IDENTIFICATION</scope>
</reference>
<dbReference type="GO" id="GO:0005634">
    <property type="term" value="C:nucleus"/>
    <property type="evidence" value="ECO:0007669"/>
    <property type="project" value="UniProtKB-SubCell"/>
</dbReference>
<name>A0A3Q3AZ87_KRYMA</name>
<accession>A0A3Q3AZ87</accession>
<feature type="region of interest" description="Disordered" evidence="4">
    <location>
        <begin position="153"/>
        <end position="191"/>
    </location>
</feature>
<dbReference type="GO" id="GO:0048306">
    <property type="term" value="F:calcium-dependent protein binding"/>
    <property type="evidence" value="ECO:0007669"/>
    <property type="project" value="InterPro"/>
</dbReference>
<proteinExistence type="predicted"/>
<dbReference type="PANTHER" id="PTHR14455">
    <property type="entry name" value="ASKOPOS"/>
    <property type="match status" value="1"/>
</dbReference>
<dbReference type="PANTHER" id="PTHR14455:SF0">
    <property type="entry name" value="S100P-BINDING PROTEIN"/>
    <property type="match status" value="1"/>
</dbReference>
<sequence length="453" mass="50886">MVPRAPKKSQSKPFSNPFVNFQITIVNESVKKRKLNDSSLDTGSSGAFKKPCYLNALSPDLACVMDYSSPLSGRSSGLKVKTQACSSEIKEALSSRLGLEHVKSRSSKDQAGDVEAVQLSPNSEKHLLNISRDFDYDVDDILCLNPLKKEGQGETNKEVKTDLRAVEEDRGYDSSFNPDENKEEHHAESPAVPQFREQASVCGQHFSFLNKDCSASERWPLLKPGKPAVEFLEGDDDVLNIGEPIFESSVCQPSAADEQRSRLSKVLKEPVSICQAYSVGDSTVDTSYETTLPLQVQVKSKVVVANLPESIRKPASFPTREQKAYSANQNRSKAVQRAKCLRIQRPKIYNDEMEWERQKGQYVFSVRSHMTENQATTQGYMTELMDLMTHVAGQRDSNGSQWQHPSDLTCRNYQRQSGNETPSMTLSEWQAMNLIHHKRFSKVPKIFERSSFS</sequence>
<dbReference type="Ensembl" id="ENSKMAT00000017138.1">
    <property type="protein sequence ID" value="ENSKMAP00000016904.1"/>
    <property type="gene ID" value="ENSKMAG00000012623.1"/>
</dbReference>
<organism evidence="5 6">
    <name type="scientific">Kryptolebias marmoratus</name>
    <name type="common">Mangrove killifish</name>
    <name type="synonym">Rivulus marmoratus</name>
    <dbReference type="NCBI Taxonomy" id="37003"/>
    <lineage>
        <taxon>Eukaryota</taxon>
        <taxon>Metazoa</taxon>
        <taxon>Chordata</taxon>
        <taxon>Craniata</taxon>
        <taxon>Vertebrata</taxon>
        <taxon>Euteleostomi</taxon>
        <taxon>Actinopterygii</taxon>
        <taxon>Neopterygii</taxon>
        <taxon>Teleostei</taxon>
        <taxon>Neoteleostei</taxon>
        <taxon>Acanthomorphata</taxon>
        <taxon>Ovalentaria</taxon>
        <taxon>Atherinomorphae</taxon>
        <taxon>Cyprinodontiformes</taxon>
        <taxon>Rivulidae</taxon>
        <taxon>Kryptolebias</taxon>
    </lineage>
</organism>
<evidence type="ECO:0000313" key="6">
    <source>
        <dbReference type="Proteomes" id="UP000264800"/>
    </source>
</evidence>
<keyword evidence="6" id="KW-1185">Reference proteome</keyword>
<feature type="compositionally biased region" description="Basic and acidic residues" evidence="4">
    <location>
        <begin position="153"/>
        <end position="172"/>
    </location>
</feature>
<dbReference type="Pfam" id="PF15427">
    <property type="entry name" value="S100PBPR"/>
    <property type="match status" value="1"/>
</dbReference>
<dbReference type="OMA" id="PDLGCFV"/>
<feature type="compositionally biased region" description="Basic and acidic residues" evidence="4">
    <location>
        <begin position="179"/>
        <end position="188"/>
    </location>
</feature>
<reference evidence="5" key="2">
    <citation type="submission" date="2025-09" db="UniProtKB">
        <authorList>
            <consortium name="Ensembl"/>
        </authorList>
    </citation>
    <scope>IDENTIFICATION</scope>
</reference>
<evidence type="ECO:0000256" key="4">
    <source>
        <dbReference type="SAM" id="MobiDB-lite"/>
    </source>
</evidence>
<protein>
    <recommendedName>
        <fullName evidence="2">S100P-binding protein</fullName>
    </recommendedName>
</protein>
<keyword evidence="3" id="KW-0539">Nucleus</keyword>
<dbReference type="Proteomes" id="UP000264800">
    <property type="component" value="Unplaced"/>
</dbReference>
<evidence type="ECO:0000256" key="2">
    <source>
        <dbReference type="ARBA" id="ARBA00020595"/>
    </source>
</evidence>
<comment type="subcellular location">
    <subcellularLocation>
        <location evidence="1">Nucleus</location>
    </subcellularLocation>
</comment>
<evidence type="ECO:0000313" key="5">
    <source>
        <dbReference type="Ensembl" id="ENSKMAP00000016904.1"/>
    </source>
</evidence>
<evidence type="ECO:0000256" key="3">
    <source>
        <dbReference type="ARBA" id="ARBA00023242"/>
    </source>
</evidence>
<dbReference type="InterPro" id="IPR026097">
    <property type="entry name" value="S100PBP"/>
</dbReference>